<dbReference type="PANTHER" id="PTHR30337:SF7">
    <property type="entry name" value="PHOSPHOESTERASE"/>
    <property type="match status" value="1"/>
</dbReference>
<reference evidence="3 4" key="1">
    <citation type="submission" date="2012-08" db="EMBL/GenBank/DDBJ databases">
        <title>The Genome Sequence of Slackia piriformis YIT 12062.</title>
        <authorList>
            <consortium name="The Broad Institute Genome Sequencing Platform"/>
            <person name="Earl A."/>
            <person name="Ward D."/>
            <person name="Feldgarden M."/>
            <person name="Gevers D."/>
            <person name="Morotomi M."/>
            <person name="Walker B."/>
            <person name="Young S.K."/>
            <person name="Zeng Q."/>
            <person name="Gargeya S."/>
            <person name="Fitzgerald M."/>
            <person name="Haas B."/>
            <person name="Abouelleil A."/>
            <person name="Alvarado L."/>
            <person name="Arachchi H.M."/>
            <person name="Berlin A.M."/>
            <person name="Chapman S.B."/>
            <person name="Goldberg J."/>
            <person name="Griggs A."/>
            <person name="Gujja S."/>
            <person name="Hansen M."/>
            <person name="Howarth C."/>
            <person name="Imamovic A."/>
            <person name="Larimer J."/>
            <person name="McCowen C."/>
            <person name="Montmayeur A."/>
            <person name="Murphy C."/>
            <person name="Neiman D."/>
            <person name="Pearson M."/>
            <person name="Priest M."/>
            <person name="Roberts A."/>
            <person name="Saif S."/>
            <person name="Shea T."/>
            <person name="Sisk P."/>
            <person name="Sykes S."/>
            <person name="Wortman J."/>
            <person name="Nusbaum C."/>
            <person name="Birren B."/>
        </authorList>
    </citation>
    <scope>NUCLEOTIDE SEQUENCE [LARGE SCALE GENOMIC DNA]</scope>
    <source>
        <strain evidence="3 4">YIT 12062</strain>
    </source>
</reference>
<dbReference type="InterPro" id="IPR004843">
    <property type="entry name" value="Calcineurin-like_PHP"/>
</dbReference>
<comment type="caution">
    <text evidence="3">The sequence shown here is derived from an EMBL/GenBank/DDBJ whole genome shotgun (WGS) entry which is preliminary data.</text>
</comment>
<evidence type="ECO:0000256" key="1">
    <source>
        <dbReference type="ARBA" id="ARBA00022801"/>
    </source>
</evidence>
<keyword evidence="4" id="KW-1185">Reference proteome</keyword>
<dbReference type="PATRIC" id="fig|742818.3.peg.1741"/>
<dbReference type="HOGENOM" id="CLU_026621_4_0_11"/>
<dbReference type="InterPro" id="IPR050535">
    <property type="entry name" value="DNA_Repair-Maintenance_Comp"/>
</dbReference>
<dbReference type="EMBL" id="ADMD01000009">
    <property type="protein sequence ID" value="EJZ83139.1"/>
    <property type="molecule type" value="Genomic_DNA"/>
</dbReference>
<evidence type="ECO:0000259" key="2">
    <source>
        <dbReference type="Pfam" id="PF00149"/>
    </source>
</evidence>
<dbReference type="InParanoid" id="K0YUK4"/>
<feature type="domain" description="Calcineurin-like phosphoesterase" evidence="2">
    <location>
        <begin position="6"/>
        <end position="208"/>
    </location>
</feature>
<dbReference type="GO" id="GO:0016787">
    <property type="term" value="F:hydrolase activity"/>
    <property type="evidence" value="ECO:0007669"/>
    <property type="project" value="UniProtKB-KW"/>
</dbReference>
<dbReference type="eggNOG" id="COG0420">
    <property type="taxonomic scope" value="Bacteria"/>
</dbReference>
<dbReference type="Proteomes" id="UP000006069">
    <property type="component" value="Unassembled WGS sequence"/>
</dbReference>
<dbReference type="OrthoDB" id="9773856at2"/>
<dbReference type="AlphaFoldDB" id="K0YUK4"/>
<dbReference type="SUPFAM" id="SSF56300">
    <property type="entry name" value="Metallo-dependent phosphatases"/>
    <property type="match status" value="1"/>
</dbReference>
<protein>
    <recommendedName>
        <fullName evidence="2">Calcineurin-like phosphoesterase domain-containing protein</fullName>
    </recommendedName>
</protein>
<evidence type="ECO:0000313" key="3">
    <source>
        <dbReference type="EMBL" id="EJZ83139.1"/>
    </source>
</evidence>
<dbReference type="InterPro" id="IPR041796">
    <property type="entry name" value="Mre11_N"/>
</dbReference>
<keyword evidence="1" id="KW-0378">Hydrolase</keyword>
<accession>K0YUK4</accession>
<dbReference type="PANTHER" id="PTHR30337">
    <property type="entry name" value="COMPONENT OF ATP-DEPENDENT DSDNA EXONUCLEASE"/>
    <property type="match status" value="1"/>
</dbReference>
<name>K0YUK4_9ACTN</name>
<dbReference type="Pfam" id="PF00149">
    <property type="entry name" value="Metallophos"/>
    <property type="match status" value="1"/>
</dbReference>
<sequence>MGERLTFIHAGDIHLGAPFRGLRALSPAWADRLVHAIPDAYDRVIQACVENQVDFLLLCGDVFDTDKPSYAHYRRFIQGLKRLGDEGIKAYIIAGNHDPYPNWRAVIPDLPENAYLFPSDKPGFVCHEKNGEPLAVIAARGFCNMAPGEDISEGMTRAAAEEKCGVKAPFCVGMLHTGLWMDPYKAPTSEQKLMASGMDYWALGHIHKRYMNSETNPRVAFCGCVQGRDIKETGDRGCFMVTLEQGFANQVEFVACESVEWERLRVDVSQCAGYDDVISACIRRVFDENAASACDEMVVRITLEGTTPLHEMLSREEALESLRRELNEGYPSFYCDALLCATVPPRDKRALARSASFYSTLLNGFEKEKDSKEDALLYLQEEFSKRGLTLPGSVESSIDRLYELGEDEILSLLEKRGDAR</sequence>
<gene>
    <name evidence="3" type="ORF">HMPREF9451_01656</name>
</gene>
<dbReference type="InterPro" id="IPR029052">
    <property type="entry name" value="Metallo-depent_PP-like"/>
</dbReference>
<evidence type="ECO:0000313" key="4">
    <source>
        <dbReference type="Proteomes" id="UP000006069"/>
    </source>
</evidence>
<dbReference type="RefSeq" id="WP_009139837.1">
    <property type="nucleotide sequence ID" value="NZ_JH815199.1"/>
</dbReference>
<proteinExistence type="predicted"/>
<dbReference type="CDD" id="cd00840">
    <property type="entry name" value="MPP_Mre11_N"/>
    <property type="match status" value="1"/>
</dbReference>
<organism evidence="3 4">
    <name type="scientific">Slackia piriformis YIT 12062</name>
    <dbReference type="NCBI Taxonomy" id="742818"/>
    <lineage>
        <taxon>Bacteria</taxon>
        <taxon>Bacillati</taxon>
        <taxon>Actinomycetota</taxon>
        <taxon>Coriobacteriia</taxon>
        <taxon>Eggerthellales</taxon>
        <taxon>Eggerthellaceae</taxon>
        <taxon>Slackia</taxon>
    </lineage>
</organism>
<dbReference type="Gene3D" id="3.60.21.10">
    <property type="match status" value="1"/>
</dbReference>